<dbReference type="Proteomes" id="UP000251960">
    <property type="component" value="Chromosome 9"/>
</dbReference>
<dbReference type="AlphaFoldDB" id="A0A3L6DB47"/>
<gene>
    <name evidence="1" type="ORF">Zm00014a_034055</name>
</gene>
<proteinExistence type="predicted"/>
<accession>A0A3L6DB47</accession>
<dbReference type="EMBL" id="NCVQ01000010">
    <property type="protein sequence ID" value="PWZ05826.1"/>
    <property type="molecule type" value="Genomic_DNA"/>
</dbReference>
<reference evidence="1" key="1">
    <citation type="journal article" date="2018" name="Nat. Genet.">
        <title>Extensive intraspecific gene order and gene structural variations between Mo17 and other maize genomes.</title>
        <authorList>
            <person name="Sun S."/>
            <person name="Zhou Y."/>
            <person name="Chen J."/>
            <person name="Shi J."/>
            <person name="Zhao H."/>
            <person name="Zhao H."/>
            <person name="Song W."/>
            <person name="Zhang M."/>
            <person name="Cui Y."/>
            <person name="Dong X."/>
            <person name="Liu H."/>
            <person name="Ma X."/>
            <person name="Jiao Y."/>
            <person name="Wang B."/>
            <person name="Wei X."/>
            <person name="Stein J.C."/>
            <person name="Glaubitz J.C."/>
            <person name="Lu F."/>
            <person name="Yu G."/>
            <person name="Liang C."/>
            <person name="Fengler K."/>
            <person name="Li B."/>
            <person name="Rafalski A."/>
            <person name="Schnable P.S."/>
            <person name="Ware D.H."/>
            <person name="Buckler E.S."/>
            <person name="Lai J."/>
        </authorList>
    </citation>
    <scope>NUCLEOTIDE SEQUENCE [LARGE SCALE GENOMIC DNA]</scope>
    <source>
        <tissue evidence="1">Seedling</tissue>
    </source>
</reference>
<evidence type="ECO:0000313" key="1">
    <source>
        <dbReference type="EMBL" id="PWZ05826.1"/>
    </source>
</evidence>
<comment type="caution">
    <text evidence="1">The sequence shown here is derived from an EMBL/GenBank/DDBJ whole genome shotgun (WGS) entry which is preliminary data.</text>
</comment>
<name>A0A3L6DB47_MAIZE</name>
<sequence>MVMLGVALMLFQRDGNLRFKLLVSWCKWCKPNYFQPKVWTKLQKVLKVLQV</sequence>
<protein>
    <submittedName>
        <fullName evidence="1">Uncharacterized protein</fullName>
    </submittedName>
</protein>
<organism evidence="1">
    <name type="scientific">Zea mays</name>
    <name type="common">Maize</name>
    <dbReference type="NCBI Taxonomy" id="4577"/>
    <lineage>
        <taxon>Eukaryota</taxon>
        <taxon>Viridiplantae</taxon>
        <taxon>Streptophyta</taxon>
        <taxon>Embryophyta</taxon>
        <taxon>Tracheophyta</taxon>
        <taxon>Spermatophyta</taxon>
        <taxon>Magnoliopsida</taxon>
        <taxon>Liliopsida</taxon>
        <taxon>Poales</taxon>
        <taxon>Poaceae</taxon>
        <taxon>PACMAD clade</taxon>
        <taxon>Panicoideae</taxon>
        <taxon>Andropogonodae</taxon>
        <taxon>Andropogoneae</taxon>
        <taxon>Tripsacinae</taxon>
        <taxon>Zea</taxon>
    </lineage>
</organism>